<reference evidence="1" key="2">
    <citation type="journal article" date="2015" name="Fish Shellfish Immunol.">
        <title>Early steps in the European eel (Anguilla anguilla)-Vibrio vulnificus interaction in the gills: Role of the RtxA13 toxin.</title>
        <authorList>
            <person name="Callol A."/>
            <person name="Pajuelo D."/>
            <person name="Ebbesson L."/>
            <person name="Teles M."/>
            <person name="MacKenzie S."/>
            <person name="Amaro C."/>
        </authorList>
    </citation>
    <scope>NUCLEOTIDE SEQUENCE</scope>
</reference>
<dbReference type="EMBL" id="GBXM01075275">
    <property type="protein sequence ID" value="JAH33302.1"/>
    <property type="molecule type" value="Transcribed_RNA"/>
</dbReference>
<name>A0A0E9RWT7_ANGAN</name>
<dbReference type="AlphaFoldDB" id="A0A0E9RWT7"/>
<evidence type="ECO:0000313" key="1">
    <source>
        <dbReference type="EMBL" id="JAH33302.1"/>
    </source>
</evidence>
<organism evidence="1">
    <name type="scientific">Anguilla anguilla</name>
    <name type="common">European freshwater eel</name>
    <name type="synonym">Muraena anguilla</name>
    <dbReference type="NCBI Taxonomy" id="7936"/>
    <lineage>
        <taxon>Eukaryota</taxon>
        <taxon>Metazoa</taxon>
        <taxon>Chordata</taxon>
        <taxon>Craniata</taxon>
        <taxon>Vertebrata</taxon>
        <taxon>Euteleostomi</taxon>
        <taxon>Actinopterygii</taxon>
        <taxon>Neopterygii</taxon>
        <taxon>Teleostei</taxon>
        <taxon>Anguilliformes</taxon>
        <taxon>Anguillidae</taxon>
        <taxon>Anguilla</taxon>
    </lineage>
</organism>
<sequence>MFPGHSNCTSTSCGPNAVCISDGGCVCVPGYGVPVNALPTPESLCFGKYAHSVNL</sequence>
<reference evidence="1" key="1">
    <citation type="submission" date="2014-11" db="EMBL/GenBank/DDBJ databases">
        <authorList>
            <person name="Amaro Gonzalez C."/>
        </authorList>
    </citation>
    <scope>NUCLEOTIDE SEQUENCE</scope>
</reference>
<accession>A0A0E9RWT7</accession>
<evidence type="ECO:0008006" key="2">
    <source>
        <dbReference type="Google" id="ProtNLM"/>
    </source>
</evidence>
<protein>
    <recommendedName>
        <fullName evidence="2">EGF-like domain-containing protein</fullName>
    </recommendedName>
</protein>
<proteinExistence type="predicted"/>